<feature type="signal peptide" evidence="1">
    <location>
        <begin position="1"/>
        <end position="25"/>
    </location>
</feature>
<evidence type="ECO:0000256" key="1">
    <source>
        <dbReference type="SAM" id="SignalP"/>
    </source>
</evidence>
<dbReference type="SUPFAM" id="SSF57184">
    <property type="entry name" value="Growth factor receptor domain"/>
    <property type="match status" value="1"/>
</dbReference>
<reference evidence="2 3" key="1">
    <citation type="journal article" date="2024" name="J Genomics">
        <title>Draft genome sequencing and assembly of Favolaschia claudopus CIRM-BRFM 2984 isolated from oak limbs.</title>
        <authorList>
            <person name="Navarro D."/>
            <person name="Drula E."/>
            <person name="Chaduli D."/>
            <person name="Cazenave R."/>
            <person name="Ahrendt S."/>
            <person name="Wang J."/>
            <person name="Lipzen A."/>
            <person name="Daum C."/>
            <person name="Barry K."/>
            <person name="Grigoriev I.V."/>
            <person name="Favel A."/>
            <person name="Rosso M.N."/>
            <person name="Martin F."/>
        </authorList>
    </citation>
    <scope>NUCLEOTIDE SEQUENCE [LARGE SCALE GENOMIC DNA]</scope>
    <source>
        <strain evidence="2 3">CIRM-BRFM 2984</strain>
    </source>
</reference>
<comment type="caution">
    <text evidence="2">The sequence shown here is derived from an EMBL/GenBank/DDBJ whole genome shotgun (WGS) entry which is preliminary data.</text>
</comment>
<gene>
    <name evidence="2" type="ORF">R3P38DRAFT_2769557</name>
</gene>
<evidence type="ECO:0000313" key="2">
    <source>
        <dbReference type="EMBL" id="KAK7039434.1"/>
    </source>
</evidence>
<feature type="chain" id="PRO_5043889147" evidence="1">
    <location>
        <begin position="26"/>
        <end position="147"/>
    </location>
</feature>
<dbReference type="CDD" id="cd00064">
    <property type="entry name" value="FU"/>
    <property type="match status" value="1"/>
</dbReference>
<dbReference type="InterPro" id="IPR009030">
    <property type="entry name" value="Growth_fac_rcpt_cys_sf"/>
</dbReference>
<keyword evidence="3" id="KW-1185">Reference proteome</keyword>
<protein>
    <submittedName>
        <fullName evidence="2">Uncharacterized protein</fullName>
    </submittedName>
</protein>
<sequence length="147" mass="15579">MAPFSSRILSLAVTLLLRHLRDCDGPRPNQCFTCPDGKLKNGGSCTYVCPTGTFNIPASGYYECDSSCATCLGPGFNNARHTLLTATMFRVTEVVALLVRRANIRGRKIPASRVTPGAACDGSAATCTRRSSGKTWGGNTCVMSSGH</sequence>
<dbReference type="AlphaFoldDB" id="A0AAW0CKA8"/>
<dbReference type="Proteomes" id="UP001362999">
    <property type="component" value="Unassembled WGS sequence"/>
</dbReference>
<dbReference type="EMBL" id="JAWWNJ010000016">
    <property type="protein sequence ID" value="KAK7039434.1"/>
    <property type="molecule type" value="Genomic_DNA"/>
</dbReference>
<accession>A0AAW0CKA8</accession>
<keyword evidence="1" id="KW-0732">Signal</keyword>
<dbReference type="Gene3D" id="2.10.220.10">
    <property type="entry name" value="Hormone Receptor, Insulin-like Growth Factor Receptor 1, Chain A, domain 2"/>
    <property type="match status" value="1"/>
</dbReference>
<organism evidence="2 3">
    <name type="scientific">Favolaschia claudopus</name>
    <dbReference type="NCBI Taxonomy" id="2862362"/>
    <lineage>
        <taxon>Eukaryota</taxon>
        <taxon>Fungi</taxon>
        <taxon>Dikarya</taxon>
        <taxon>Basidiomycota</taxon>
        <taxon>Agaricomycotina</taxon>
        <taxon>Agaricomycetes</taxon>
        <taxon>Agaricomycetidae</taxon>
        <taxon>Agaricales</taxon>
        <taxon>Marasmiineae</taxon>
        <taxon>Mycenaceae</taxon>
        <taxon>Favolaschia</taxon>
    </lineage>
</organism>
<proteinExistence type="predicted"/>
<dbReference type="InterPro" id="IPR006212">
    <property type="entry name" value="Furin_repeat"/>
</dbReference>
<evidence type="ECO:0000313" key="3">
    <source>
        <dbReference type="Proteomes" id="UP001362999"/>
    </source>
</evidence>
<name>A0AAW0CKA8_9AGAR</name>